<gene>
    <name evidence="2" type="ORF">AB5L97_07430</name>
</gene>
<evidence type="ECO:0000313" key="2">
    <source>
        <dbReference type="EMBL" id="XDP46824.1"/>
    </source>
</evidence>
<name>A0AB39L9E3_9MICC</name>
<dbReference type="EMBL" id="CP163302">
    <property type="protein sequence ID" value="XDP46824.1"/>
    <property type="molecule type" value="Genomic_DNA"/>
</dbReference>
<sequence length="189" mass="19228">MTMPSEGLPAEGMTGAAPGGSISDARADGALADDAASADASVEVVHAAVTSEPLDEAAARAAVDAADAGAVVLFSGVVRNHDDGRGVTRLTYTAHPTAGATLRGVVETVIAEHGQAHGASERAMRVWIAHRIGELAVGDAAFVCAVSAAHRGEAFRLCSDLVDRVKAEVPVWKEQFFEGGGSEWVAALG</sequence>
<dbReference type="Pfam" id="PF02391">
    <property type="entry name" value="MoaE"/>
    <property type="match status" value="1"/>
</dbReference>
<dbReference type="CDD" id="cd00756">
    <property type="entry name" value="MoaE"/>
    <property type="match status" value="1"/>
</dbReference>
<dbReference type="PANTHER" id="PTHR23404">
    <property type="entry name" value="MOLYBDOPTERIN SYNTHASE RELATED"/>
    <property type="match status" value="1"/>
</dbReference>
<accession>A0AB39L9E3</accession>
<dbReference type="SUPFAM" id="SSF54690">
    <property type="entry name" value="Molybdopterin synthase subunit MoaE"/>
    <property type="match status" value="1"/>
</dbReference>
<dbReference type="InterPro" id="IPR003448">
    <property type="entry name" value="Mopterin_biosynth_MoaE"/>
</dbReference>
<dbReference type="InterPro" id="IPR036563">
    <property type="entry name" value="MoaE_sf"/>
</dbReference>
<dbReference type="AlphaFoldDB" id="A0AB39L9E3"/>
<evidence type="ECO:0000256" key="1">
    <source>
        <dbReference type="SAM" id="MobiDB-lite"/>
    </source>
</evidence>
<protein>
    <submittedName>
        <fullName evidence="2">Molybdenum cofactor biosynthesis protein MoaE</fullName>
    </submittedName>
</protein>
<dbReference type="KEGG" id="spue:AB5L97_07430"/>
<feature type="region of interest" description="Disordered" evidence="1">
    <location>
        <begin position="1"/>
        <end position="26"/>
    </location>
</feature>
<dbReference type="Gene3D" id="3.90.1170.40">
    <property type="entry name" value="Molybdopterin biosynthesis MoaE subunit"/>
    <property type="match status" value="1"/>
</dbReference>
<proteinExistence type="predicted"/>
<reference evidence="2" key="1">
    <citation type="submission" date="2024-07" db="EMBL/GenBank/DDBJ databases">
        <authorList>
            <person name="fu j."/>
        </authorList>
    </citation>
    <scope>NUCLEOTIDE SEQUENCE</scope>
    <source>
        <strain evidence="2">P10A9</strain>
    </source>
</reference>
<dbReference type="GO" id="GO:0006777">
    <property type="term" value="P:Mo-molybdopterin cofactor biosynthetic process"/>
    <property type="evidence" value="ECO:0007669"/>
    <property type="project" value="InterPro"/>
</dbReference>
<organism evidence="2">
    <name type="scientific">Sinomonas puerhi</name>
    <dbReference type="NCBI Taxonomy" id="3238584"/>
    <lineage>
        <taxon>Bacteria</taxon>
        <taxon>Bacillati</taxon>
        <taxon>Actinomycetota</taxon>
        <taxon>Actinomycetes</taxon>
        <taxon>Micrococcales</taxon>
        <taxon>Micrococcaceae</taxon>
        <taxon>Sinomonas</taxon>
    </lineage>
</organism>
<dbReference type="RefSeq" id="WP_369047051.1">
    <property type="nucleotide sequence ID" value="NZ_CP163302.1"/>
</dbReference>